<evidence type="ECO:0000313" key="1">
    <source>
        <dbReference type="EMBL" id="KFB40121.1"/>
    </source>
</evidence>
<evidence type="ECO:0000313" key="3">
    <source>
        <dbReference type="Proteomes" id="UP000030765"/>
    </source>
</evidence>
<dbReference type="OMA" id="WQFSLTH"/>
<organism evidence="1">
    <name type="scientific">Anopheles sinensis</name>
    <name type="common">Mosquito</name>
    <dbReference type="NCBI Taxonomy" id="74873"/>
    <lineage>
        <taxon>Eukaryota</taxon>
        <taxon>Metazoa</taxon>
        <taxon>Ecdysozoa</taxon>
        <taxon>Arthropoda</taxon>
        <taxon>Hexapoda</taxon>
        <taxon>Insecta</taxon>
        <taxon>Pterygota</taxon>
        <taxon>Neoptera</taxon>
        <taxon>Endopterygota</taxon>
        <taxon>Diptera</taxon>
        <taxon>Nematocera</taxon>
        <taxon>Culicoidea</taxon>
        <taxon>Culicidae</taxon>
        <taxon>Anophelinae</taxon>
        <taxon>Anopheles</taxon>
    </lineage>
</organism>
<accession>A0A084VQ77</accession>
<reference evidence="1 3" key="1">
    <citation type="journal article" date="2014" name="BMC Genomics">
        <title>Genome sequence of Anopheles sinensis provides insight into genetics basis of mosquito competence for malaria parasites.</title>
        <authorList>
            <person name="Zhou D."/>
            <person name="Zhang D."/>
            <person name="Ding G."/>
            <person name="Shi L."/>
            <person name="Hou Q."/>
            <person name="Ye Y."/>
            <person name="Xu Y."/>
            <person name="Zhou H."/>
            <person name="Xiong C."/>
            <person name="Li S."/>
            <person name="Yu J."/>
            <person name="Hong S."/>
            <person name="Yu X."/>
            <person name="Zou P."/>
            <person name="Chen C."/>
            <person name="Chang X."/>
            <person name="Wang W."/>
            <person name="Lv Y."/>
            <person name="Sun Y."/>
            <person name="Ma L."/>
            <person name="Shen B."/>
            <person name="Zhu C."/>
        </authorList>
    </citation>
    <scope>NUCLEOTIDE SEQUENCE [LARGE SCALE GENOMIC DNA]</scope>
</reference>
<evidence type="ECO:0000313" key="2">
    <source>
        <dbReference type="EnsemblMetazoa" id="ASIC007655-PA"/>
    </source>
</evidence>
<dbReference type="EMBL" id="ATLV01015142">
    <property type="status" value="NOT_ANNOTATED_CDS"/>
    <property type="molecule type" value="Genomic_DNA"/>
</dbReference>
<proteinExistence type="predicted"/>
<reference evidence="2" key="2">
    <citation type="submission" date="2020-05" db="UniProtKB">
        <authorList>
            <consortium name="EnsemblMetazoa"/>
        </authorList>
    </citation>
    <scope>IDENTIFICATION</scope>
</reference>
<protein>
    <submittedName>
        <fullName evidence="1">AGAP000837-PA-like protein</fullName>
    </submittedName>
</protein>
<dbReference type="Proteomes" id="UP000030765">
    <property type="component" value="Unassembled WGS sequence"/>
</dbReference>
<sequence>MLVETHEPTVVRGVRRKGNWLNRWMCKKGCASGPVLVLLGALLLYDPVTAITVRGKYKHEVNDRRHRRVYLVSAIDAAVPMTTTPRVNARSGPPDEPATSGSGLACQLERPFLFERSSRSSQLFLLDAAGLHRLDTDGLGTKRLPVCTLPKRYEEARMLQVLEVQLGEKEYVLFVVTTDQWHNVYLAHGGESSQEAPSKVVHSAQPVQRIKYSGTVSKARLLECNGNIYLVTIVTYGNLGKIRIYRWMQTYFSLESTKEIVSIDDVQCHCPSTLLLLVVDYAPLPERSLIHVLLLDAAERPVKVQEMFFLSSPLHSFALDGELYLIRHVSNGQPKPFHKSHKSYLYQWDSEGKFVRLRKVPYRPGQITAVTHWDNTLAAALDGTVRLFRSGKQHLLRVESPFTVRSSARQSEATTQLVPAQDAGGSLTRLYGIRTDSENEVALATEFSCSSANGTALRIYHLTVKSVARAAEAQEQGFRALASCLDRLKHDTNERKKWIDLIRAQLSRKNLVFEALTQTGAGLSARLHPTAQLGSVAVTHEKPALLLPPTRTVLNGHTLLLRHFRMAADLNQVLLLNRERTEIQGDLHVAGDVRTRCSKIRAVNSLDESARNHGLGRVSKRATASSAPRVLRAREIISDSTLSQRFVRRSKMNVLPGSVQLNTLSAGSVRVELGHINHLPLPNRQALLDSVTRGYHGHKVFRSVKSYRLNAHRFNGEPLAAEIIESGLRSASDGIAIKTDVCRSRNVLVRHTLNGFPLQRLVSAFQPIQHVRGNLLLAGAVCVRNLQYARTLNEVPRAELLDRVTNQTISGPMFVSKGFTHSLQVQRVNGEALENYASTTSHQTASLLTKAPVRAEKMIILGDLIANHAEQQFTPHIGTRPGDFRQLYRGKLLLNGSLRLHTATILAPNVTIMDRTVSSKPYQQFLLRTERQVLEQAPVAPYRTALFQYLFANTLNGAALWQFSLTHRSWQNALYLQDATVQGHVRPTRISKRLHSIKRSRVDLNARVKVCNVRNFVGTLRVGHLSTRFVGEGFNPDVLMRKQHRSGAVVGPLPPAAPKALLGRTVLLDTAVHVRGPLRVNRINGRTAYELSELAKPAILNRRHFRSLQLDSLEAANMYVLRQATAGEHPLGDFIHRFASAEGAPTSSGAMPRSARIVVPGQVQHIAAANIGSINLCPVERLLRETVPKREGARSIEGVKRLERSLTVTGALRVAGTIGGREAALLGRLVTRGSVAPQSIDARWTFGSVGAGYLTAKVLNRVALARLALRSDAALLLQSELFVERLLVSDLLWPERAGWTFEAYVNSAHHRGQSAIALLRCHGNVYGRVRDAGHILHELLLAPGPDTERLITGLLVFDTPHVHFANSSTPLGPARIERIAKRCLRRRTGSSLASSPPVVFEHAQVLLSPDTTVVRGDLHFPQHSPLTVRTVAGVNLAERLGPSANLFRKSRSGPIVAEKRFPLAGIAAHNVTLDGGGAWRALAFCSHPAACPELALHFTTAPLTVERLLTATYLNRVPLDGFFHAFVRRRSATGTPHPIQDLLGTLTVSDLQLAGHGTILHHINGIALGELVLRATSNASHQTVTAPKHFRTLHLGGPLSLQHLNGANLAVLKRTLLGPALSDPSADVPLEATVFNAPVRLPGGLHTRTLYHSRTGSSNIHHLQHQHRQRTHHPLAEMELRTPHSYLPAAAWSQQTRRRAASGNGDTLPAHPAGEVLLPGERNLQLLLRATCSEDEHALVIALTSGRGHAAPNRTAVEQRLHALPRSTEEGVSCAEVVGAAPLNQTVVLIVIRTRDHHHAGYRYDVPRGLLLPFALPSTLTVGSGCRHVRLLQPTGLVSAELMLASSSCTNAPVVTASASPDSTITLGRVVRIFRLDVETPSDGFHHFQTISTGTPVTAMDVAADGATLLLKSAGTNRVHRYVYNSVEPYQHPQCSVDAINHAVPIAYLQAQANPRQEAIANENQKETTNNSVQTAEG</sequence>
<name>A0A084VQ77_ANOSI</name>
<gene>
    <name evidence="1" type="ORF">ZHAS_00007655</name>
</gene>
<dbReference type="EnsemblMetazoa" id="ASIC007655-RA">
    <property type="protein sequence ID" value="ASIC007655-PA"/>
    <property type="gene ID" value="ASIC007655"/>
</dbReference>
<dbReference type="OrthoDB" id="7936313at2759"/>
<dbReference type="EMBL" id="KE525003">
    <property type="protein sequence ID" value="KFB40121.1"/>
    <property type="molecule type" value="Genomic_DNA"/>
</dbReference>
<dbReference type="STRING" id="74873.A0A084VQ77"/>
<keyword evidence="3" id="KW-1185">Reference proteome</keyword>
<dbReference type="VEuPathDB" id="VectorBase:ASIS014343"/>
<dbReference type="VEuPathDB" id="VectorBase:ASIC007655"/>